<proteinExistence type="predicted"/>
<evidence type="ECO:0008006" key="4">
    <source>
        <dbReference type="Google" id="ProtNLM"/>
    </source>
</evidence>
<dbReference type="Pfam" id="PF03843">
    <property type="entry name" value="Slp"/>
    <property type="match status" value="1"/>
</dbReference>
<dbReference type="RefSeq" id="WP_127030507.1">
    <property type="nucleotide sequence ID" value="NZ_RYFG02000070.1"/>
</dbReference>
<name>A0ABY3CC98_9GAMM</name>
<dbReference type="PANTHER" id="PTHR37530:SF1">
    <property type="entry name" value="OUTER MEMBRANE PROTEIN SLP"/>
    <property type="match status" value="1"/>
</dbReference>
<keyword evidence="3" id="KW-1185">Reference proteome</keyword>
<organism evidence="2 3">
    <name type="scientific">Candidatus Methylobacter oryzae</name>
    <dbReference type="NCBI Taxonomy" id="2497749"/>
    <lineage>
        <taxon>Bacteria</taxon>
        <taxon>Pseudomonadati</taxon>
        <taxon>Pseudomonadota</taxon>
        <taxon>Gammaproteobacteria</taxon>
        <taxon>Methylococcales</taxon>
        <taxon>Methylococcaceae</taxon>
        <taxon>Methylobacter</taxon>
    </lineage>
</organism>
<dbReference type="PIRSF" id="PIRSF004982">
    <property type="entry name" value="SlP"/>
    <property type="match status" value="1"/>
</dbReference>
<comment type="caution">
    <text evidence="2">The sequence shown here is derived from an EMBL/GenBank/DDBJ whole genome shotgun (WGS) entry which is preliminary data.</text>
</comment>
<reference evidence="2 3" key="1">
    <citation type="journal article" date="2019" name="Antonie Van Leeuwenhoek">
        <title>Description of 'Ca. Methylobacter oryzae' KRF1, a novel species from the environmentally important Methylobacter clade 2.</title>
        <authorList>
            <person name="Khatri K."/>
            <person name="Mohite J.A."/>
            <person name="Pandit P.S."/>
            <person name="Bahulikar R."/>
            <person name="Rahalkar M.C."/>
        </authorList>
    </citation>
    <scope>NUCLEOTIDE SEQUENCE [LARGE SCALE GENOMIC DNA]</scope>
    <source>
        <strain evidence="2 3">KRF1</strain>
    </source>
</reference>
<dbReference type="InterPro" id="IPR004658">
    <property type="entry name" value="OMP_Slp"/>
</dbReference>
<evidence type="ECO:0000313" key="3">
    <source>
        <dbReference type="Proteomes" id="UP000733744"/>
    </source>
</evidence>
<feature type="signal peptide" evidence="1">
    <location>
        <begin position="1"/>
        <end position="21"/>
    </location>
</feature>
<evidence type="ECO:0000256" key="1">
    <source>
        <dbReference type="SAM" id="SignalP"/>
    </source>
</evidence>
<gene>
    <name evidence="2" type="ORF">EKO24_007390</name>
</gene>
<keyword evidence="1" id="KW-0732">Signal</keyword>
<sequence length="179" mass="20720">MKRYLLIICLLLNACANLPTAIKNPPSNDISYTQAIQNVAGYKDAPVRWGGIITDVENEQNFTQVQVLYYPLDWEGEPETDKPNAGRFVFKTQEFLDPAVYTKNTEITVAGTLIGDIERTVGKKVMRLPLISATTIYRWPVYECDSRYDGYGYNPYYTGYPYYWGDYYWPFARPGVRYR</sequence>
<dbReference type="PANTHER" id="PTHR37530">
    <property type="entry name" value="OUTER MEMBRANE PROTEIN SLP"/>
    <property type="match status" value="1"/>
</dbReference>
<dbReference type="Proteomes" id="UP000733744">
    <property type="component" value="Unassembled WGS sequence"/>
</dbReference>
<protein>
    <recommendedName>
        <fullName evidence="4">Outer membrane lipoprotein</fullName>
    </recommendedName>
</protein>
<accession>A0ABY3CC98</accession>
<dbReference type="EMBL" id="RYFG02000070">
    <property type="protein sequence ID" value="TRW98019.1"/>
    <property type="molecule type" value="Genomic_DNA"/>
</dbReference>
<feature type="chain" id="PRO_5047075409" description="Outer membrane lipoprotein" evidence="1">
    <location>
        <begin position="22"/>
        <end position="179"/>
    </location>
</feature>
<evidence type="ECO:0000313" key="2">
    <source>
        <dbReference type="EMBL" id="TRW98019.1"/>
    </source>
</evidence>